<comment type="similarity">
    <text evidence="7">Belongs to the protein kinase superfamily. CMGC Ser/Thr protein kinase family.</text>
</comment>
<evidence type="ECO:0000313" key="12">
    <source>
        <dbReference type="Proteomes" id="UP000738325"/>
    </source>
</evidence>
<dbReference type="GO" id="GO:0045292">
    <property type="term" value="P:mRNA cis splicing, via spliceosome"/>
    <property type="evidence" value="ECO:0007669"/>
    <property type="project" value="InterPro"/>
</dbReference>
<keyword evidence="3" id="KW-0808">Transferase</keyword>
<feature type="compositionally biased region" description="Polar residues" evidence="9">
    <location>
        <begin position="448"/>
        <end position="475"/>
    </location>
</feature>
<dbReference type="Proteomes" id="UP000738325">
    <property type="component" value="Unassembled WGS sequence"/>
</dbReference>
<dbReference type="Pfam" id="PF00069">
    <property type="entry name" value="Pkinase"/>
    <property type="match status" value="1"/>
</dbReference>
<feature type="compositionally biased region" description="Basic and acidic residues" evidence="9">
    <location>
        <begin position="373"/>
        <end position="383"/>
    </location>
</feature>
<dbReference type="EC" id="2.7.11.1" evidence="1"/>
<feature type="compositionally biased region" description="Polar residues" evidence="9">
    <location>
        <begin position="31"/>
        <end position="41"/>
    </location>
</feature>
<dbReference type="PROSITE" id="PS50011">
    <property type="entry name" value="PROTEIN_KINASE_DOM"/>
    <property type="match status" value="1"/>
</dbReference>
<keyword evidence="6 8" id="KW-0067">ATP-binding</keyword>
<comment type="caution">
    <text evidence="11">The sequence shown here is derived from an EMBL/GenBank/DDBJ whole genome shotgun (WGS) entry which is preliminary data.</text>
</comment>
<dbReference type="GO" id="GO:0004674">
    <property type="term" value="F:protein serine/threonine kinase activity"/>
    <property type="evidence" value="ECO:0007669"/>
    <property type="project" value="UniProtKB-KW"/>
</dbReference>
<feature type="binding site" evidence="8">
    <location>
        <position position="640"/>
    </location>
    <ligand>
        <name>ATP</name>
        <dbReference type="ChEBI" id="CHEBI:30616"/>
    </ligand>
</feature>
<dbReference type="EMBL" id="JAAAIP010000085">
    <property type="protein sequence ID" value="KAG0326304.1"/>
    <property type="molecule type" value="Genomic_DNA"/>
</dbReference>
<dbReference type="SUPFAM" id="SSF56112">
    <property type="entry name" value="Protein kinase-like (PK-like)"/>
    <property type="match status" value="1"/>
</dbReference>
<dbReference type="GO" id="GO:0005524">
    <property type="term" value="F:ATP binding"/>
    <property type="evidence" value="ECO:0007669"/>
    <property type="project" value="UniProtKB-UniRule"/>
</dbReference>
<evidence type="ECO:0000256" key="8">
    <source>
        <dbReference type="PROSITE-ProRule" id="PRU10141"/>
    </source>
</evidence>
<evidence type="ECO:0000256" key="9">
    <source>
        <dbReference type="SAM" id="MobiDB-lite"/>
    </source>
</evidence>
<keyword evidence="2" id="KW-0723">Serine/threonine-protein kinase</keyword>
<feature type="compositionally biased region" description="Basic and acidic residues" evidence="9">
    <location>
        <begin position="346"/>
        <end position="360"/>
    </location>
</feature>
<keyword evidence="12" id="KW-1185">Reference proteome</keyword>
<reference evidence="11" key="1">
    <citation type="journal article" date="2020" name="Fungal Divers.">
        <title>Resolving the Mortierellaceae phylogeny through synthesis of multi-gene phylogenetics and phylogenomics.</title>
        <authorList>
            <person name="Vandepol N."/>
            <person name="Liber J."/>
            <person name="Desiro A."/>
            <person name="Na H."/>
            <person name="Kennedy M."/>
            <person name="Barry K."/>
            <person name="Grigoriev I.V."/>
            <person name="Miller A.N."/>
            <person name="O'Donnell K."/>
            <person name="Stajich J.E."/>
            <person name="Bonito G."/>
        </authorList>
    </citation>
    <scope>NUCLEOTIDE SEQUENCE</scope>
    <source>
        <strain evidence="11">REB-010B</strain>
    </source>
</reference>
<evidence type="ECO:0000259" key="10">
    <source>
        <dbReference type="PROSITE" id="PS50011"/>
    </source>
</evidence>
<proteinExistence type="inferred from homology"/>
<feature type="compositionally biased region" description="Polar residues" evidence="9">
    <location>
        <begin position="331"/>
        <end position="345"/>
    </location>
</feature>
<dbReference type="InterPro" id="IPR008271">
    <property type="entry name" value="Ser/Thr_kinase_AS"/>
</dbReference>
<dbReference type="InterPro" id="IPR011009">
    <property type="entry name" value="Kinase-like_dom_sf"/>
</dbReference>
<accession>A0A9P6RS79</accession>
<feature type="region of interest" description="Disordered" evidence="9">
    <location>
        <begin position="417"/>
        <end position="481"/>
    </location>
</feature>
<organism evidence="11 12">
    <name type="scientific">Dissophora globulifera</name>
    <dbReference type="NCBI Taxonomy" id="979702"/>
    <lineage>
        <taxon>Eukaryota</taxon>
        <taxon>Fungi</taxon>
        <taxon>Fungi incertae sedis</taxon>
        <taxon>Mucoromycota</taxon>
        <taxon>Mortierellomycotina</taxon>
        <taxon>Mortierellomycetes</taxon>
        <taxon>Mortierellales</taxon>
        <taxon>Mortierellaceae</taxon>
        <taxon>Dissophora</taxon>
    </lineage>
</organism>
<dbReference type="CDD" id="cd14135">
    <property type="entry name" value="STKc_PRP4"/>
    <property type="match status" value="1"/>
</dbReference>
<feature type="compositionally biased region" description="Low complexity" evidence="9">
    <location>
        <begin position="114"/>
        <end position="134"/>
    </location>
</feature>
<dbReference type="Gene3D" id="3.30.200.20">
    <property type="entry name" value="Phosphorylase Kinase, domain 1"/>
    <property type="match status" value="1"/>
</dbReference>
<dbReference type="PANTHER" id="PTHR24058:SF103">
    <property type="entry name" value="SERINE_THREONINE-PROTEIN KINASE PRP4 HOMOLOG"/>
    <property type="match status" value="1"/>
</dbReference>
<feature type="compositionally biased region" description="Basic residues" evidence="9">
    <location>
        <begin position="209"/>
        <end position="226"/>
    </location>
</feature>
<dbReference type="OrthoDB" id="9332038at2759"/>
<dbReference type="FunFam" id="1.10.510.10:FF:000078">
    <property type="entry name" value="Serine/threonine-protein kinase PRP4 homolog"/>
    <property type="match status" value="1"/>
</dbReference>
<evidence type="ECO:0000256" key="4">
    <source>
        <dbReference type="ARBA" id="ARBA00022741"/>
    </source>
</evidence>
<evidence type="ECO:0000313" key="11">
    <source>
        <dbReference type="EMBL" id="KAG0326304.1"/>
    </source>
</evidence>
<dbReference type="SMART" id="SM00220">
    <property type="entry name" value="S_TKc"/>
    <property type="match status" value="1"/>
</dbReference>
<evidence type="ECO:0000256" key="3">
    <source>
        <dbReference type="ARBA" id="ARBA00022679"/>
    </source>
</evidence>
<feature type="compositionally biased region" description="Basic and acidic residues" evidence="9">
    <location>
        <begin position="313"/>
        <end position="329"/>
    </location>
</feature>
<feature type="domain" description="Protein kinase" evidence="10">
    <location>
        <begin position="610"/>
        <end position="927"/>
    </location>
</feature>
<dbReference type="InterPro" id="IPR000719">
    <property type="entry name" value="Prot_kinase_dom"/>
</dbReference>
<dbReference type="PROSITE" id="PS00108">
    <property type="entry name" value="PROTEIN_KINASE_ST"/>
    <property type="match status" value="1"/>
</dbReference>
<feature type="compositionally biased region" description="Low complexity" evidence="9">
    <location>
        <begin position="426"/>
        <end position="442"/>
    </location>
</feature>
<feature type="compositionally biased region" description="Basic and acidic residues" evidence="9">
    <location>
        <begin position="72"/>
        <end position="81"/>
    </location>
</feature>
<keyword evidence="4 8" id="KW-0547">Nucleotide-binding</keyword>
<evidence type="ECO:0000256" key="2">
    <source>
        <dbReference type="ARBA" id="ARBA00022527"/>
    </source>
</evidence>
<feature type="compositionally biased region" description="Acidic residues" evidence="9">
    <location>
        <begin position="11"/>
        <end position="21"/>
    </location>
</feature>
<dbReference type="PROSITE" id="PS00107">
    <property type="entry name" value="PROTEIN_KINASE_ATP"/>
    <property type="match status" value="1"/>
</dbReference>
<feature type="compositionally biased region" description="Polar residues" evidence="9">
    <location>
        <begin position="82"/>
        <end position="103"/>
    </location>
</feature>
<keyword evidence="11" id="KW-0687">Ribonucleoprotein</keyword>
<evidence type="ECO:0000256" key="7">
    <source>
        <dbReference type="ARBA" id="ARBA00023596"/>
    </source>
</evidence>
<feature type="region of interest" description="Disordered" evidence="9">
    <location>
        <begin position="1"/>
        <end position="398"/>
    </location>
</feature>
<feature type="compositionally biased region" description="Basic and acidic residues" evidence="9">
    <location>
        <begin position="171"/>
        <end position="208"/>
    </location>
</feature>
<feature type="compositionally biased region" description="Basic and acidic residues" evidence="9">
    <location>
        <begin position="276"/>
        <end position="305"/>
    </location>
</feature>
<dbReference type="AlphaFoldDB" id="A0A9P6RS79"/>
<protein>
    <recommendedName>
        <fullName evidence="1">non-specific serine/threonine protein kinase</fullName>
        <ecNumber evidence="1">2.7.11.1</ecNumber>
    </recommendedName>
</protein>
<feature type="compositionally biased region" description="Basic and acidic residues" evidence="9">
    <location>
        <begin position="232"/>
        <end position="267"/>
    </location>
</feature>
<evidence type="ECO:0000256" key="6">
    <source>
        <dbReference type="ARBA" id="ARBA00022840"/>
    </source>
</evidence>
<dbReference type="Gene3D" id="1.10.510.10">
    <property type="entry name" value="Transferase(Phosphotransferase) domain 1"/>
    <property type="match status" value="1"/>
</dbReference>
<sequence>MSPSPMQNDLFEAEEGEIVEQEDPHQAPLTVRSTPSSNNNAAGIVAKAAPIDTVSAGKRRASYNGDGVEDDGLGRAQEHQVKNSIDVASSPSSSNALHDSNSPAKMRKIRHADLASSSALSPLSTSTPASSHSSPSEELKAIHLGDDSLTPRHARDVDMAPASPVGSVASSDHRSVTSSHRADRLRSRSREDDESYDYRRRDRSSDRYHRSRSDHHNSSRSRRTPSPRHSSSRRDDRRSSRERSHSDRYDQDRERSSRSSNSRDYRSSHPIMTSGRQHDERSDRSFELELERYSRERSHRRDDSYSKGSDVTSSRERRPRDDRESEKKPQKATSSHIDTASSNRAADTKSRTLNESRDKPTTSSKTTPTPIKMEIRPDPPKKEEEEEPEIDIAILIEEEKDEAALLEERRRKRQEILDRLKKAEKPSTPASSTPPSGGIASTLPAVSPLTTNPLSPTAVSTPGSVIESQPGTPTSAIEDRPFHRAVMSTRKSAGEIAILKSKDAYESISNGTDTEHDMSAADYHESAPSLPAETKKASVKEPEEFDLFADLEDDMFELGNAPDAAATNKASAKAAAAETSAEYNPTLVDNWDDAEGYYRFGHGEMLDGRYLVTNVLGKGVFSSVVKARDSKDGEAEVAIKILRSNETMYKAGKKELDILKRLMENDPYNRKHVIRLLRHFDHRGHLCLVFESLSMNLREVLKKFGKDVGLNINAVRIYAQQLFLALSLLKKSNVLHADIKPDNILVNESKNVLKLCDLGSASDTTENEITPYLVSRFYRAPEIILGLPYDPALDMWSIGCTLYELFTGKILFSGRSNNQMLKHMMDLKGPFSKKMIRRGQFYLNHFDEDCNFLSVEVEKVTQKDVIRTIQYSKPNKDLKARLMPYTGSMSPADVVQVNHFINLLERCLHLNPEHRITPQEALQHPFIKQAK</sequence>
<evidence type="ECO:0000256" key="5">
    <source>
        <dbReference type="ARBA" id="ARBA00022777"/>
    </source>
</evidence>
<dbReference type="InterPro" id="IPR017441">
    <property type="entry name" value="Protein_kinase_ATP_BS"/>
</dbReference>
<keyword evidence="5" id="KW-0418">Kinase</keyword>
<feature type="compositionally biased region" description="Basic and acidic residues" evidence="9">
    <location>
        <begin position="135"/>
        <end position="158"/>
    </location>
</feature>
<dbReference type="PANTHER" id="PTHR24058">
    <property type="entry name" value="DUAL SPECIFICITY PROTEIN KINASE"/>
    <property type="match status" value="1"/>
</dbReference>
<dbReference type="InterPro" id="IPR050494">
    <property type="entry name" value="Ser_Thr_dual-spec_kinase"/>
</dbReference>
<name>A0A9P6RS79_9FUNG</name>
<dbReference type="InterPro" id="IPR044092">
    <property type="entry name" value="STKc_PRP4"/>
</dbReference>
<evidence type="ECO:0000256" key="1">
    <source>
        <dbReference type="ARBA" id="ARBA00012513"/>
    </source>
</evidence>
<feature type="compositionally biased region" description="Low complexity" evidence="9">
    <location>
        <begin position="361"/>
        <end position="370"/>
    </location>
</feature>
<gene>
    <name evidence="11" type="primary">PRP4</name>
    <name evidence="11" type="ORF">BGZ99_009742</name>
</gene>
<feature type="compositionally biased region" description="Acidic residues" evidence="9">
    <location>
        <begin position="384"/>
        <end position="398"/>
    </location>
</feature>
<feature type="compositionally biased region" description="Low complexity" evidence="9">
    <location>
        <begin position="160"/>
        <end position="170"/>
    </location>
</feature>
<dbReference type="GO" id="GO:1990904">
    <property type="term" value="C:ribonucleoprotein complex"/>
    <property type="evidence" value="ECO:0007669"/>
    <property type="project" value="UniProtKB-KW"/>
</dbReference>